<feature type="region of interest" description="Disordered" evidence="1">
    <location>
        <begin position="90"/>
        <end position="145"/>
    </location>
</feature>
<accession>A0A6P9E5A5</accession>
<dbReference type="Proteomes" id="UP000235220">
    <property type="component" value="Chromosome 12"/>
</dbReference>
<evidence type="ECO:0000313" key="2">
    <source>
        <dbReference type="Proteomes" id="UP000235220"/>
    </source>
</evidence>
<keyword evidence="2" id="KW-1185">Reference proteome</keyword>
<evidence type="ECO:0000256" key="1">
    <source>
        <dbReference type="SAM" id="MobiDB-lite"/>
    </source>
</evidence>
<feature type="compositionally biased region" description="Basic and acidic residues" evidence="1">
    <location>
        <begin position="117"/>
        <end position="129"/>
    </location>
</feature>
<protein>
    <submittedName>
        <fullName evidence="3">Uncharacterized protein LOC108983213 isoform X1</fullName>
    </submittedName>
</protein>
<dbReference type="RefSeq" id="XP_035539433.1">
    <property type="nucleotide sequence ID" value="XM_035683540.1"/>
</dbReference>
<dbReference type="AlphaFoldDB" id="A0A6P9E5A5"/>
<feature type="compositionally biased region" description="Polar residues" evidence="1">
    <location>
        <begin position="135"/>
        <end position="145"/>
    </location>
</feature>
<name>A0A6P9E5A5_JUGRE</name>
<feature type="region of interest" description="Disordered" evidence="1">
    <location>
        <begin position="1"/>
        <end position="22"/>
    </location>
</feature>
<dbReference type="OrthoDB" id="1690174at2759"/>
<sequence length="145" mass="15812">MEKPSAAKEEKNKLLGTSKEDSEARVFKAAKEFNVKKLKKKAGFLARRKHLFIEKARSKHLTGQSSRLLAVKRSKVLLCMRKSLLGQSSKLSAVDQGDEINDLAESTGPEDSPGLGERAKADCPHRAGLDAEQVPNLQSSDPASN</sequence>
<dbReference type="GeneID" id="108983213"/>
<evidence type="ECO:0000313" key="3">
    <source>
        <dbReference type="RefSeq" id="XP_035539433.1"/>
    </source>
</evidence>
<organism evidence="2 3">
    <name type="scientific">Juglans regia</name>
    <name type="common">English walnut</name>
    <dbReference type="NCBI Taxonomy" id="51240"/>
    <lineage>
        <taxon>Eukaryota</taxon>
        <taxon>Viridiplantae</taxon>
        <taxon>Streptophyta</taxon>
        <taxon>Embryophyta</taxon>
        <taxon>Tracheophyta</taxon>
        <taxon>Spermatophyta</taxon>
        <taxon>Magnoliopsida</taxon>
        <taxon>eudicotyledons</taxon>
        <taxon>Gunneridae</taxon>
        <taxon>Pentapetalae</taxon>
        <taxon>rosids</taxon>
        <taxon>fabids</taxon>
        <taxon>Fagales</taxon>
        <taxon>Juglandaceae</taxon>
        <taxon>Juglans</taxon>
    </lineage>
</organism>
<gene>
    <name evidence="3" type="primary">LOC108983213</name>
</gene>
<dbReference type="KEGG" id="jre:108983213"/>
<reference evidence="3" key="1">
    <citation type="submission" date="2025-08" db="UniProtKB">
        <authorList>
            <consortium name="RefSeq"/>
        </authorList>
    </citation>
    <scope>IDENTIFICATION</scope>
    <source>
        <tissue evidence="3">Leaves</tissue>
    </source>
</reference>
<proteinExistence type="predicted"/>
<dbReference type="InParanoid" id="A0A6P9E5A5"/>